<protein>
    <recommendedName>
        <fullName evidence="2">thioredoxin-dependent peroxiredoxin</fullName>
        <ecNumber evidence="2">1.11.1.24</ecNumber>
    </recommendedName>
</protein>
<evidence type="ECO:0000259" key="7">
    <source>
        <dbReference type="PROSITE" id="PS51352"/>
    </source>
</evidence>
<organism evidence="8 9">
    <name type="scientific">Xylocopa violacea</name>
    <name type="common">Violet carpenter bee</name>
    <name type="synonym">Apis violacea</name>
    <dbReference type="NCBI Taxonomy" id="135666"/>
    <lineage>
        <taxon>Eukaryota</taxon>
        <taxon>Metazoa</taxon>
        <taxon>Ecdysozoa</taxon>
        <taxon>Arthropoda</taxon>
        <taxon>Hexapoda</taxon>
        <taxon>Insecta</taxon>
        <taxon>Pterygota</taxon>
        <taxon>Neoptera</taxon>
        <taxon>Endopterygota</taxon>
        <taxon>Hymenoptera</taxon>
        <taxon>Apocrita</taxon>
        <taxon>Aculeata</taxon>
        <taxon>Apoidea</taxon>
        <taxon>Anthophila</taxon>
        <taxon>Apidae</taxon>
        <taxon>Xylocopa</taxon>
        <taxon>Xylocopa</taxon>
    </lineage>
</organism>
<feature type="domain" description="Thioredoxin" evidence="7">
    <location>
        <begin position="35"/>
        <end position="193"/>
    </location>
</feature>
<proteinExistence type="inferred from homology"/>
<dbReference type="EMBL" id="CAXAJV020001290">
    <property type="protein sequence ID" value="CAL7939541.1"/>
    <property type="molecule type" value="Genomic_DNA"/>
</dbReference>
<dbReference type="PANTHER" id="PTHR10681">
    <property type="entry name" value="THIOREDOXIN PEROXIDASE"/>
    <property type="match status" value="1"/>
</dbReference>
<dbReference type="Pfam" id="PF00578">
    <property type="entry name" value="AhpC-TSA"/>
    <property type="match status" value="1"/>
</dbReference>
<dbReference type="CDD" id="cd03015">
    <property type="entry name" value="PRX_Typ2cys"/>
    <property type="match status" value="1"/>
</dbReference>
<dbReference type="SUPFAM" id="SSF52833">
    <property type="entry name" value="Thioredoxin-like"/>
    <property type="match status" value="1"/>
</dbReference>
<evidence type="ECO:0000313" key="8">
    <source>
        <dbReference type="EMBL" id="CAL7939541.1"/>
    </source>
</evidence>
<evidence type="ECO:0000256" key="1">
    <source>
        <dbReference type="ARBA" id="ARBA00009796"/>
    </source>
</evidence>
<dbReference type="EC" id="1.11.1.24" evidence="2"/>
<dbReference type="InterPro" id="IPR036249">
    <property type="entry name" value="Thioredoxin-like_sf"/>
</dbReference>
<keyword evidence="9" id="KW-1185">Reference proteome</keyword>
<evidence type="ECO:0000256" key="6">
    <source>
        <dbReference type="ARBA" id="ARBA00049091"/>
    </source>
</evidence>
<dbReference type="InterPro" id="IPR000866">
    <property type="entry name" value="AhpC/TSA"/>
</dbReference>
<keyword evidence="5" id="KW-0676">Redox-active center</keyword>
<keyword evidence="4" id="KW-1015">Disulfide bond</keyword>
<evidence type="ECO:0000256" key="5">
    <source>
        <dbReference type="ARBA" id="ARBA00023284"/>
    </source>
</evidence>
<dbReference type="InterPro" id="IPR013766">
    <property type="entry name" value="Thioredoxin_domain"/>
</dbReference>
<dbReference type="InterPro" id="IPR050217">
    <property type="entry name" value="Peroxiredoxin"/>
</dbReference>
<gene>
    <name evidence="8" type="ORF">XYLVIOL_LOCUS3952</name>
</gene>
<reference evidence="8 9" key="1">
    <citation type="submission" date="2024-08" db="EMBL/GenBank/DDBJ databases">
        <authorList>
            <person name="Will J Nash"/>
            <person name="Angela Man"/>
            <person name="Seanna McTaggart"/>
            <person name="Kendall Baker"/>
            <person name="Tom Barker"/>
            <person name="Leah Catchpole"/>
            <person name="Alex Durrant"/>
            <person name="Karim Gharbi"/>
            <person name="Naomi Irish"/>
            <person name="Gemy Kaithakottil"/>
            <person name="Debby Ku"/>
            <person name="Aaliyah Providence"/>
            <person name="Felix Shaw"/>
            <person name="David Swarbreck"/>
            <person name="Chris Watkins"/>
            <person name="Ann M. McCartney"/>
            <person name="Giulio Formenti"/>
            <person name="Alice Mouton"/>
            <person name="Noel Vella"/>
            <person name="Bjorn M von Reumont"/>
            <person name="Adriana Vella"/>
            <person name="Wilfried Haerty"/>
        </authorList>
    </citation>
    <scope>NUCLEOTIDE SEQUENCE [LARGE SCALE GENOMIC DNA]</scope>
</reference>
<comment type="caution">
    <text evidence="8">The sequence shown here is derived from an EMBL/GenBank/DDBJ whole genome shotgun (WGS) entry which is preliminary data.</text>
</comment>
<evidence type="ECO:0000256" key="3">
    <source>
        <dbReference type="ARBA" id="ARBA00023002"/>
    </source>
</evidence>
<dbReference type="Proteomes" id="UP001642520">
    <property type="component" value="Unassembled WGS sequence"/>
</dbReference>
<dbReference type="Gene3D" id="3.40.30.10">
    <property type="entry name" value="Glutaredoxin"/>
    <property type="match status" value="1"/>
</dbReference>
<evidence type="ECO:0000313" key="9">
    <source>
        <dbReference type="Proteomes" id="UP001642520"/>
    </source>
</evidence>
<keyword evidence="3" id="KW-0560">Oxidoreductase</keyword>
<dbReference type="PROSITE" id="PS51352">
    <property type="entry name" value="THIOREDOXIN_2"/>
    <property type="match status" value="1"/>
</dbReference>
<name>A0ABP1NJ21_XYLVO</name>
<evidence type="ECO:0000256" key="2">
    <source>
        <dbReference type="ARBA" id="ARBA00013017"/>
    </source>
</evidence>
<accession>A0ABP1NJ21</accession>
<comment type="catalytic activity">
    <reaction evidence="6">
        <text>a hydroperoxide + [thioredoxin]-dithiol = an alcohol + [thioredoxin]-disulfide + H2O</text>
        <dbReference type="Rhea" id="RHEA:62620"/>
        <dbReference type="Rhea" id="RHEA-COMP:10698"/>
        <dbReference type="Rhea" id="RHEA-COMP:10700"/>
        <dbReference type="ChEBI" id="CHEBI:15377"/>
        <dbReference type="ChEBI" id="CHEBI:29950"/>
        <dbReference type="ChEBI" id="CHEBI:30879"/>
        <dbReference type="ChEBI" id="CHEBI:35924"/>
        <dbReference type="ChEBI" id="CHEBI:50058"/>
        <dbReference type="EC" id="1.11.1.24"/>
    </reaction>
</comment>
<dbReference type="PANTHER" id="PTHR10681:SF163">
    <property type="entry name" value="AT16346P-RELATED"/>
    <property type="match status" value="1"/>
</dbReference>
<sequence>MTTFDPFLRGKVESTDFCCGEQPQKPREPEVHMVPALSSPAPAWKGVAIIDLAVRDISLTEYRGKYLILIFYPYDFTFICPTEMIQFNDRIEEFHKLDCELVAISTDSQYAHLAWIVTPRKQGGLGDMKIAVLSDKNHKISRMYGVLDEREGVSLKGLFIIDRDQRIRHIAISEAALARSVDETLRILEACKFVDEFGKTCPAGPRERLANSDKTANYFST</sequence>
<comment type="similarity">
    <text evidence="1">Belongs to the peroxiredoxin family. AhpC/Prx1 subfamily.</text>
</comment>
<evidence type="ECO:0000256" key="4">
    <source>
        <dbReference type="ARBA" id="ARBA00023157"/>
    </source>
</evidence>